<dbReference type="PROSITE" id="PS50075">
    <property type="entry name" value="CARRIER"/>
    <property type="match status" value="1"/>
</dbReference>
<dbReference type="InterPro" id="IPR036736">
    <property type="entry name" value="ACP-like_sf"/>
</dbReference>
<accession>A0ABV6TYZ6</accession>
<comment type="cofactor">
    <cofactor evidence="1">
        <name>pantetheine 4'-phosphate</name>
        <dbReference type="ChEBI" id="CHEBI:47942"/>
    </cofactor>
</comment>
<organism evidence="5 6">
    <name type="scientific">Sphaerimonospora cavernae</name>
    <dbReference type="NCBI Taxonomy" id="1740611"/>
    <lineage>
        <taxon>Bacteria</taxon>
        <taxon>Bacillati</taxon>
        <taxon>Actinomycetota</taxon>
        <taxon>Actinomycetes</taxon>
        <taxon>Streptosporangiales</taxon>
        <taxon>Streptosporangiaceae</taxon>
        <taxon>Sphaerimonospora</taxon>
    </lineage>
</organism>
<comment type="caution">
    <text evidence="5">The sequence shown here is derived from an EMBL/GenBank/DDBJ whole genome shotgun (WGS) entry which is preliminary data.</text>
</comment>
<dbReference type="InterPro" id="IPR020806">
    <property type="entry name" value="PKS_PP-bd"/>
</dbReference>
<evidence type="ECO:0000256" key="2">
    <source>
        <dbReference type="ARBA" id="ARBA00022450"/>
    </source>
</evidence>
<dbReference type="Gene3D" id="3.30.559.30">
    <property type="entry name" value="Nonribosomal peptide synthetase, condensation domain"/>
    <property type="match status" value="1"/>
</dbReference>
<keyword evidence="6" id="KW-1185">Reference proteome</keyword>
<proteinExistence type="predicted"/>
<dbReference type="Proteomes" id="UP001589870">
    <property type="component" value="Unassembled WGS sequence"/>
</dbReference>
<dbReference type="InterPro" id="IPR001242">
    <property type="entry name" value="Condensation_dom"/>
</dbReference>
<dbReference type="Pfam" id="PF00668">
    <property type="entry name" value="Condensation"/>
    <property type="match status" value="1"/>
</dbReference>
<dbReference type="SMART" id="SM00823">
    <property type="entry name" value="PKS_PP"/>
    <property type="match status" value="1"/>
</dbReference>
<name>A0ABV6TYZ6_9ACTN</name>
<protein>
    <submittedName>
        <fullName evidence="5">Condensation domain-containing protein</fullName>
    </submittedName>
</protein>
<keyword evidence="3" id="KW-0597">Phosphoprotein</keyword>
<evidence type="ECO:0000313" key="6">
    <source>
        <dbReference type="Proteomes" id="UP001589870"/>
    </source>
</evidence>
<dbReference type="Gene3D" id="1.10.1200.10">
    <property type="entry name" value="ACP-like"/>
    <property type="match status" value="1"/>
</dbReference>
<dbReference type="Pfam" id="PF00550">
    <property type="entry name" value="PP-binding"/>
    <property type="match status" value="1"/>
</dbReference>
<dbReference type="CDD" id="cd19531">
    <property type="entry name" value="LCL_NRPS-like"/>
    <property type="match status" value="1"/>
</dbReference>
<evidence type="ECO:0000259" key="4">
    <source>
        <dbReference type="PROSITE" id="PS50075"/>
    </source>
</evidence>
<dbReference type="Gene3D" id="3.30.300.30">
    <property type="match status" value="1"/>
</dbReference>
<dbReference type="PANTHER" id="PTHR45527">
    <property type="entry name" value="NONRIBOSOMAL PEPTIDE SYNTHETASE"/>
    <property type="match status" value="1"/>
</dbReference>
<keyword evidence="2" id="KW-0596">Phosphopantetheine</keyword>
<evidence type="ECO:0000256" key="3">
    <source>
        <dbReference type="ARBA" id="ARBA00022553"/>
    </source>
</evidence>
<dbReference type="Gene3D" id="3.30.559.10">
    <property type="entry name" value="Chloramphenicol acetyltransferase-like domain"/>
    <property type="match status" value="1"/>
</dbReference>
<feature type="domain" description="Carrier" evidence="4">
    <location>
        <begin position="641"/>
        <end position="716"/>
    </location>
</feature>
<dbReference type="SUPFAM" id="SSF56801">
    <property type="entry name" value="Acetyl-CoA synthetase-like"/>
    <property type="match status" value="1"/>
</dbReference>
<evidence type="ECO:0000313" key="5">
    <source>
        <dbReference type="EMBL" id="MFC0861439.1"/>
    </source>
</evidence>
<dbReference type="InterPro" id="IPR009081">
    <property type="entry name" value="PP-bd_ACP"/>
</dbReference>
<dbReference type="InterPro" id="IPR023213">
    <property type="entry name" value="CAT-like_dom_sf"/>
</dbReference>
<dbReference type="RefSeq" id="WP_394299684.1">
    <property type="nucleotide sequence ID" value="NZ_JBHMQT010000004.1"/>
</dbReference>
<reference evidence="5 6" key="1">
    <citation type="submission" date="2024-09" db="EMBL/GenBank/DDBJ databases">
        <authorList>
            <person name="Sun Q."/>
            <person name="Mori K."/>
        </authorList>
    </citation>
    <scope>NUCLEOTIDE SEQUENCE [LARGE SCALE GENOMIC DNA]</scope>
    <source>
        <strain evidence="5 6">TBRC 1851</strain>
    </source>
</reference>
<dbReference type="EMBL" id="JBHMQT010000004">
    <property type="protein sequence ID" value="MFC0861439.1"/>
    <property type="molecule type" value="Genomic_DNA"/>
</dbReference>
<sequence>MTELLPGDVGHRPACRLQTRLWFYSRLYPELPFFMIPVVLRLSGPVDQEGVQVALHMLTARHETLRTRLVPGEHGPERVVDDVAARLAVTDLTGAADVEAAWSEVMTDEFSRPLDLEHGPLIRGHLACTGHGEHRLALFVHHVAVDGASIEVLLREFAQLYRAWDAGHDLNTILGPAPESYQLFSAWLDEVAADPAYEKSRNYWRAEFAGQPEFDLQTDRSRSLHRVFEVGEESTVVPVELAVAVREFARRHRITPFVFLKAVLAILLGRRGGPVRDVVIATPWSLRHGPWLDGTVGFFVNTVPLRVRMTPESTFRDVLNATRGTFFDVMDHCVVPFDEIVALSNPVRKPNRLPLTSVCFQVLGTSDLAFDLGSVRAERQVDSDGASEFDLVWDVIDPGEGTMSVSVKYTADVLDAGTIRRMSEEYVRLVEAALAGPHRPMLDLPLYDDAERDRLVGLGASTRPGWLTEMERPIPDGPLLLLDEARRPVPVGATGELYVAAPGDGDAGQRVGRLVDEPHATGILARWLADGTLERSSAGCVTISPEATAAELTRHPAVAAAVVCPAPAQAGGVPVAYAVTDDLALTPADLRAFLLSRTPVGTVPSWFVLLDRLPVDDAGQVDRAALDEIALMAGVGGETAESGTEMEEAVRAVWQEHLGRPVPSLDVPFFDVDGHSLIAVRIAATLQRELGRPVPVRAVFDWPTVRSFAAWLTSKISGAGPRSDTTHRSGTAARLLDNLQAASDEELAALQRLTGPITASTVESSGDRQ</sequence>
<dbReference type="PANTHER" id="PTHR45527:SF1">
    <property type="entry name" value="FATTY ACID SYNTHASE"/>
    <property type="match status" value="1"/>
</dbReference>
<gene>
    <name evidence="5" type="ORF">ACFHYQ_03920</name>
</gene>
<dbReference type="SUPFAM" id="SSF52777">
    <property type="entry name" value="CoA-dependent acyltransferases"/>
    <property type="match status" value="2"/>
</dbReference>
<dbReference type="InterPro" id="IPR045851">
    <property type="entry name" value="AMP-bd_C_sf"/>
</dbReference>
<evidence type="ECO:0000256" key="1">
    <source>
        <dbReference type="ARBA" id="ARBA00001957"/>
    </source>
</evidence>
<dbReference type="SUPFAM" id="SSF47336">
    <property type="entry name" value="ACP-like"/>
    <property type="match status" value="1"/>
</dbReference>